<organism evidence="4 5">
    <name type="scientific">Alsobacter metallidurans</name>
    <dbReference type="NCBI Taxonomy" id="340221"/>
    <lineage>
        <taxon>Bacteria</taxon>
        <taxon>Pseudomonadati</taxon>
        <taxon>Pseudomonadota</taxon>
        <taxon>Alphaproteobacteria</taxon>
        <taxon>Hyphomicrobiales</taxon>
        <taxon>Alsobacteraceae</taxon>
        <taxon>Alsobacter</taxon>
    </lineage>
</organism>
<dbReference type="RefSeq" id="WP_244643851.1">
    <property type="nucleotide sequence ID" value="NZ_BMES01000002.1"/>
</dbReference>
<name>A0A917MI78_9HYPH</name>
<keyword evidence="5" id="KW-1185">Reference proteome</keyword>
<dbReference type="AlphaFoldDB" id="A0A917MI78"/>
<sequence length="365" mass="38642">MFRAPMGGLFRHVLDLAGAQAAAGHAVGLVCDVGGGARAEAAIERIRPSLSLGTFRIPMPREPGPTDALALLRITKIFAAAKADIVHGHGAKGGFYGRLAPVGLRRVGRIYTPHGGSAHYGANTLAGKLYTRVERLLMRRTSVFTFESDYVASRFEAMLGDAPHDAVVVRNGLEAHEFVPVADGPEAADVLYLGELRTLKGVDTLLDALTLLRARLPWEPSAVLVGAGPDEAEFRALAQRLGLREVSFKAPMPARDAFRLGRVMVVPSRAESLPYVVIEAAAAARPLVATAVGGIPEIMGPFATRLVRPDDPPALADAIAALLSKSEAQRQAEAEDLARHVASAFSIDAMAGGIEAAYRKALARI</sequence>
<evidence type="ECO:0000259" key="3">
    <source>
        <dbReference type="Pfam" id="PF13439"/>
    </source>
</evidence>
<dbReference type="EMBL" id="BMES01000002">
    <property type="protein sequence ID" value="GGH21437.1"/>
    <property type="molecule type" value="Genomic_DNA"/>
</dbReference>
<dbReference type="SUPFAM" id="SSF53756">
    <property type="entry name" value="UDP-Glycosyltransferase/glycogen phosphorylase"/>
    <property type="match status" value="1"/>
</dbReference>
<reference evidence="4" key="1">
    <citation type="journal article" date="2014" name="Int. J. Syst. Evol. Microbiol.">
        <title>Complete genome sequence of Corynebacterium casei LMG S-19264T (=DSM 44701T), isolated from a smear-ripened cheese.</title>
        <authorList>
            <consortium name="US DOE Joint Genome Institute (JGI-PGF)"/>
            <person name="Walter F."/>
            <person name="Albersmeier A."/>
            <person name="Kalinowski J."/>
            <person name="Ruckert C."/>
        </authorList>
    </citation>
    <scope>NUCLEOTIDE SEQUENCE</scope>
    <source>
        <strain evidence="4">CGMCC 1.12214</strain>
    </source>
</reference>
<dbReference type="Gene3D" id="3.40.50.2000">
    <property type="entry name" value="Glycogen Phosphorylase B"/>
    <property type="match status" value="2"/>
</dbReference>
<keyword evidence="2 4" id="KW-0808">Transferase</keyword>
<comment type="caution">
    <text evidence="4">The sequence shown here is derived from an EMBL/GenBank/DDBJ whole genome shotgun (WGS) entry which is preliminary data.</text>
</comment>
<accession>A0A917MI78</accession>
<dbReference type="Proteomes" id="UP000603912">
    <property type="component" value="Unassembled WGS sequence"/>
</dbReference>
<dbReference type="Pfam" id="PF13439">
    <property type="entry name" value="Glyco_transf_4"/>
    <property type="match status" value="1"/>
</dbReference>
<dbReference type="Pfam" id="PF13692">
    <property type="entry name" value="Glyco_trans_1_4"/>
    <property type="match status" value="1"/>
</dbReference>
<evidence type="ECO:0000256" key="1">
    <source>
        <dbReference type="ARBA" id="ARBA00022676"/>
    </source>
</evidence>
<keyword evidence="1" id="KW-0328">Glycosyltransferase</keyword>
<gene>
    <name evidence="4" type="ORF">GCM10007036_25710</name>
</gene>
<reference evidence="4" key="2">
    <citation type="submission" date="2020-09" db="EMBL/GenBank/DDBJ databases">
        <authorList>
            <person name="Sun Q."/>
            <person name="Zhou Y."/>
        </authorList>
    </citation>
    <scope>NUCLEOTIDE SEQUENCE</scope>
    <source>
        <strain evidence="4">CGMCC 1.12214</strain>
    </source>
</reference>
<dbReference type="PANTHER" id="PTHR12526:SF510">
    <property type="entry name" value="D-INOSITOL 3-PHOSPHATE GLYCOSYLTRANSFERASE"/>
    <property type="match status" value="1"/>
</dbReference>
<dbReference type="CDD" id="cd03801">
    <property type="entry name" value="GT4_PimA-like"/>
    <property type="match status" value="1"/>
</dbReference>
<evidence type="ECO:0000313" key="4">
    <source>
        <dbReference type="EMBL" id="GGH21437.1"/>
    </source>
</evidence>
<proteinExistence type="predicted"/>
<dbReference type="InterPro" id="IPR028098">
    <property type="entry name" value="Glyco_trans_4-like_N"/>
</dbReference>
<evidence type="ECO:0000313" key="5">
    <source>
        <dbReference type="Proteomes" id="UP000603912"/>
    </source>
</evidence>
<protein>
    <submittedName>
        <fullName evidence="4">Transferase</fullName>
    </submittedName>
</protein>
<dbReference type="PANTHER" id="PTHR12526">
    <property type="entry name" value="GLYCOSYLTRANSFERASE"/>
    <property type="match status" value="1"/>
</dbReference>
<feature type="domain" description="Glycosyltransferase subfamily 4-like N-terminal" evidence="3">
    <location>
        <begin position="6"/>
        <end position="174"/>
    </location>
</feature>
<dbReference type="GO" id="GO:0016757">
    <property type="term" value="F:glycosyltransferase activity"/>
    <property type="evidence" value="ECO:0007669"/>
    <property type="project" value="UniProtKB-KW"/>
</dbReference>
<evidence type="ECO:0000256" key="2">
    <source>
        <dbReference type="ARBA" id="ARBA00022679"/>
    </source>
</evidence>